<evidence type="ECO:0000313" key="2">
    <source>
        <dbReference type="EMBL" id="KAA0048256.1"/>
    </source>
</evidence>
<dbReference type="Proteomes" id="UP000321393">
    <property type="component" value="Unassembled WGS sequence"/>
</dbReference>
<dbReference type="InterPro" id="IPR021109">
    <property type="entry name" value="Peptidase_aspartic_dom_sf"/>
</dbReference>
<dbReference type="PANTHER" id="PTHR15503:SF45">
    <property type="entry name" value="RNA-DIRECTED DNA POLYMERASE HOMOLOG"/>
    <property type="match status" value="1"/>
</dbReference>
<dbReference type="EMBL" id="SSTE01012982">
    <property type="protein sequence ID" value="KAA0048256.1"/>
    <property type="molecule type" value="Genomic_DNA"/>
</dbReference>
<dbReference type="AlphaFoldDB" id="A0A5A7U200"/>
<name>A0A5A7U200_CUCMM</name>
<protein>
    <submittedName>
        <fullName evidence="2">Ty3-gypsy retrotransposon protein</fullName>
    </submittedName>
</protein>
<evidence type="ECO:0000313" key="4">
    <source>
        <dbReference type="Proteomes" id="UP000321393"/>
    </source>
</evidence>
<evidence type="ECO:0000313" key="3">
    <source>
        <dbReference type="EMBL" id="TYK08001.1"/>
    </source>
</evidence>
<accession>A0A5A7U200</accession>
<dbReference type="Gene3D" id="2.40.70.10">
    <property type="entry name" value="Acid Proteases"/>
    <property type="match status" value="1"/>
</dbReference>
<comment type="caution">
    <text evidence="2">The sequence shown here is derived from an EMBL/GenBank/DDBJ whole genome shotgun (WGS) entry which is preliminary data.</text>
</comment>
<proteinExistence type="predicted"/>
<organism evidence="2 4">
    <name type="scientific">Cucumis melo var. makuwa</name>
    <name type="common">Oriental melon</name>
    <dbReference type="NCBI Taxonomy" id="1194695"/>
    <lineage>
        <taxon>Eukaryota</taxon>
        <taxon>Viridiplantae</taxon>
        <taxon>Streptophyta</taxon>
        <taxon>Embryophyta</taxon>
        <taxon>Tracheophyta</taxon>
        <taxon>Spermatophyta</taxon>
        <taxon>Magnoliopsida</taxon>
        <taxon>eudicotyledons</taxon>
        <taxon>Gunneridae</taxon>
        <taxon>Pentapetalae</taxon>
        <taxon>rosids</taxon>
        <taxon>fabids</taxon>
        <taxon>Cucurbitales</taxon>
        <taxon>Cucurbitaceae</taxon>
        <taxon>Benincaseae</taxon>
        <taxon>Cucumis</taxon>
    </lineage>
</organism>
<evidence type="ECO:0000313" key="5">
    <source>
        <dbReference type="Proteomes" id="UP000321947"/>
    </source>
</evidence>
<dbReference type="EMBL" id="SSTD01012952">
    <property type="protein sequence ID" value="TYK08001.1"/>
    <property type="molecule type" value="Genomic_DNA"/>
</dbReference>
<reference evidence="4 5" key="1">
    <citation type="submission" date="2019-08" db="EMBL/GenBank/DDBJ databases">
        <title>Draft genome sequences of two oriental melons (Cucumis melo L. var makuwa).</title>
        <authorList>
            <person name="Kwon S.-Y."/>
        </authorList>
    </citation>
    <scope>NUCLEOTIDE SEQUENCE [LARGE SCALE GENOMIC DNA]</scope>
    <source>
        <strain evidence="5">cv. Chang Bougi</strain>
        <strain evidence="4">cv. SW 3</strain>
        <tissue evidence="2">Leaf</tissue>
    </source>
</reference>
<sequence length="286" mass="32974">MHHKGTAWWEMIERILVGDVCQITGEQFKESFYAKFFSASLRDAKRQEFLNLEQGDRTVEHYGVDFDMLSRFASEMIANEIARVDKFVREECEIMWEAPFGKLLKRSHYVPPVGSTIWVVYLGLELVSSGKVFATNKFEVEKAGTVVAVYTPYGESMLSKEKIKVCQIEITNHVIDVILLVLNMHDFDVILDMDWLDANHASIDYSRREVVFNPSTRTSFKFKGRDYVSLSLKPMVRDYPDTFPEELPGLSPHREINFAIELEPDTVPISKALYRLTSTELKVLKV</sequence>
<gene>
    <name evidence="3" type="ORF">E5676_scaffold265G001430</name>
    <name evidence="2" type="ORF">E6C27_scaffold63G001720</name>
</gene>
<dbReference type="InterPro" id="IPR005162">
    <property type="entry name" value="Retrotrans_gag_dom"/>
</dbReference>
<dbReference type="PANTHER" id="PTHR15503">
    <property type="entry name" value="LDOC1 RELATED"/>
    <property type="match status" value="1"/>
</dbReference>
<feature type="domain" description="Retrotransposon gag" evidence="1">
    <location>
        <begin position="8"/>
        <end position="89"/>
    </location>
</feature>
<dbReference type="InterPro" id="IPR032567">
    <property type="entry name" value="RTL1-rel"/>
</dbReference>
<dbReference type="OrthoDB" id="121136at2759"/>
<dbReference type="Pfam" id="PF03732">
    <property type="entry name" value="Retrotrans_gag"/>
    <property type="match status" value="1"/>
</dbReference>
<dbReference type="Pfam" id="PF08284">
    <property type="entry name" value="RVP_2"/>
    <property type="match status" value="1"/>
</dbReference>
<evidence type="ECO:0000259" key="1">
    <source>
        <dbReference type="Pfam" id="PF03732"/>
    </source>
</evidence>
<dbReference type="Proteomes" id="UP000321947">
    <property type="component" value="Unassembled WGS sequence"/>
</dbReference>